<dbReference type="InterPro" id="IPR027417">
    <property type="entry name" value="P-loop_NTPase"/>
</dbReference>
<accession>X0XN19</accession>
<comment type="caution">
    <text evidence="1">The sequence shown here is derived from an EMBL/GenBank/DDBJ whole genome shotgun (WGS) entry which is preliminary data.</text>
</comment>
<dbReference type="EMBL" id="BARS01051354">
    <property type="protein sequence ID" value="GAG44580.1"/>
    <property type="molecule type" value="Genomic_DNA"/>
</dbReference>
<evidence type="ECO:0000313" key="1">
    <source>
        <dbReference type="EMBL" id="GAG44580.1"/>
    </source>
</evidence>
<gene>
    <name evidence="1" type="ORF">S01H1_76515</name>
</gene>
<feature type="non-terminal residue" evidence="1">
    <location>
        <position position="1"/>
    </location>
</feature>
<proteinExistence type="predicted"/>
<sequence>LAKGKLGDLNSQLLGMVMVSKLQMAAMSRVNVPEEERKDFYMYVDEFQNFVTESFTSILSEARKFRLSLVMAHQYISQITKMSGGGKGSHEDTSIRDAVFGNVGSMMCFKIGAQDAEYMAKEFSPVFSEQDLINITNFQAYLKLNIDNATSRAFSMSTVYDPSKGDAEAAEAFRQLSRLKYARERDFVEREIYRRVGTKVIKEMKKAGE</sequence>
<dbReference type="AlphaFoldDB" id="X0XN19"/>
<organism evidence="1">
    <name type="scientific">marine sediment metagenome</name>
    <dbReference type="NCBI Taxonomy" id="412755"/>
    <lineage>
        <taxon>unclassified sequences</taxon>
        <taxon>metagenomes</taxon>
        <taxon>ecological metagenomes</taxon>
    </lineage>
</organism>
<protein>
    <submittedName>
        <fullName evidence="1">Uncharacterized protein</fullName>
    </submittedName>
</protein>
<name>X0XN19_9ZZZZ</name>
<dbReference type="SUPFAM" id="SSF52540">
    <property type="entry name" value="P-loop containing nucleoside triphosphate hydrolases"/>
    <property type="match status" value="1"/>
</dbReference>
<dbReference type="Gene3D" id="3.40.50.300">
    <property type="entry name" value="P-loop containing nucleotide triphosphate hydrolases"/>
    <property type="match status" value="1"/>
</dbReference>
<reference evidence="1" key="1">
    <citation type="journal article" date="2014" name="Front. Microbiol.">
        <title>High frequency of phylogenetically diverse reductive dehalogenase-homologous genes in deep subseafloor sedimentary metagenomes.</title>
        <authorList>
            <person name="Kawai M."/>
            <person name="Futagami T."/>
            <person name="Toyoda A."/>
            <person name="Takaki Y."/>
            <person name="Nishi S."/>
            <person name="Hori S."/>
            <person name="Arai W."/>
            <person name="Tsubouchi T."/>
            <person name="Morono Y."/>
            <person name="Uchiyama I."/>
            <person name="Ito T."/>
            <person name="Fujiyama A."/>
            <person name="Inagaki F."/>
            <person name="Takami H."/>
        </authorList>
    </citation>
    <scope>NUCLEOTIDE SEQUENCE</scope>
    <source>
        <strain evidence="1">Expedition CK06-06</strain>
    </source>
</reference>